<comment type="caution">
    <text evidence="1">The sequence shown here is derived from an EMBL/GenBank/DDBJ whole genome shotgun (WGS) entry which is preliminary data.</text>
</comment>
<organism evidence="1">
    <name type="scientific">marine sediment metagenome</name>
    <dbReference type="NCBI Taxonomy" id="412755"/>
    <lineage>
        <taxon>unclassified sequences</taxon>
        <taxon>metagenomes</taxon>
        <taxon>ecological metagenomes</taxon>
    </lineage>
</organism>
<protein>
    <submittedName>
        <fullName evidence="1">Uncharacterized protein</fullName>
    </submittedName>
</protein>
<feature type="non-terminal residue" evidence="1">
    <location>
        <position position="144"/>
    </location>
</feature>
<proteinExistence type="predicted"/>
<dbReference type="EMBL" id="BART01019930">
    <property type="protein sequence ID" value="GAG97965.1"/>
    <property type="molecule type" value="Genomic_DNA"/>
</dbReference>
<gene>
    <name evidence="1" type="ORF">S01H4_37145</name>
</gene>
<dbReference type="AlphaFoldDB" id="X1BSD1"/>
<accession>X1BSD1</accession>
<reference evidence="1" key="1">
    <citation type="journal article" date="2014" name="Front. Microbiol.">
        <title>High frequency of phylogenetically diverse reductive dehalogenase-homologous genes in deep subseafloor sedimentary metagenomes.</title>
        <authorList>
            <person name="Kawai M."/>
            <person name="Futagami T."/>
            <person name="Toyoda A."/>
            <person name="Takaki Y."/>
            <person name="Nishi S."/>
            <person name="Hori S."/>
            <person name="Arai W."/>
            <person name="Tsubouchi T."/>
            <person name="Morono Y."/>
            <person name="Uchiyama I."/>
            <person name="Ito T."/>
            <person name="Fujiyama A."/>
            <person name="Inagaki F."/>
            <person name="Takami H."/>
        </authorList>
    </citation>
    <scope>NUCLEOTIDE SEQUENCE</scope>
    <source>
        <strain evidence="1">Expedition CK06-06</strain>
    </source>
</reference>
<name>X1BSD1_9ZZZZ</name>
<evidence type="ECO:0000313" key="1">
    <source>
        <dbReference type="EMBL" id="GAG97965.1"/>
    </source>
</evidence>
<sequence length="144" mass="16396">MVGLFLAFQLDRWYESQRTKSDQQAHLEALTEDFTENETRLILAISEGKQEMEAAITIRAEIRKDSPDLSVAELNQLISQTSLLPAFNAVDLAYRNLISGGTLSDWASPDLKMELAEFYAAHEITKLIQNTQELQYVTIWQPYA</sequence>